<dbReference type="STRING" id="1302272.FC96_GL002209"/>
<name>A0A0R1HMI6_9LACO</name>
<evidence type="ECO:0000259" key="4">
    <source>
        <dbReference type="PROSITE" id="PS01124"/>
    </source>
</evidence>
<dbReference type="InterPro" id="IPR018062">
    <property type="entry name" value="HTH_AraC-typ_CS"/>
</dbReference>
<dbReference type="InterPro" id="IPR009057">
    <property type="entry name" value="Homeodomain-like_sf"/>
</dbReference>
<dbReference type="Gene3D" id="2.60.120.10">
    <property type="entry name" value="Jelly Rolls"/>
    <property type="match status" value="1"/>
</dbReference>
<evidence type="ECO:0000256" key="3">
    <source>
        <dbReference type="ARBA" id="ARBA00023163"/>
    </source>
</evidence>
<feature type="domain" description="HTH araC/xylS-type" evidence="4">
    <location>
        <begin position="186"/>
        <end position="284"/>
    </location>
</feature>
<evidence type="ECO:0000256" key="2">
    <source>
        <dbReference type="ARBA" id="ARBA00023125"/>
    </source>
</evidence>
<evidence type="ECO:0000313" key="5">
    <source>
        <dbReference type="EMBL" id="KRK47724.1"/>
    </source>
</evidence>
<dbReference type="EMBL" id="AZCX01000006">
    <property type="protein sequence ID" value="KRK47724.1"/>
    <property type="molecule type" value="Genomic_DNA"/>
</dbReference>
<dbReference type="GO" id="GO:0043565">
    <property type="term" value="F:sequence-specific DNA binding"/>
    <property type="evidence" value="ECO:0007669"/>
    <property type="project" value="InterPro"/>
</dbReference>
<dbReference type="OrthoDB" id="9813413at2"/>
<keyword evidence="2" id="KW-0238">DNA-binding</keyword>
<keyword evidence="6" id="KW-1185">Reference proteome</keyword>
<dbReference type="PROSITE" id="PS01124">
    <property type="entry name" value="HTH_ARAC_FAMILY_2"/>
    <property type="match status" value="1"/>
</dbReference>
<dbReference type="PROSITE" id="PS00041">
    <property type="entry name" value="HTH_ARAC_FAMILY_1"/>
    <property type="match status" value="1"/>
</dbReference>
<dbReference type="SUPFAM" id="SSF51215">
    <property type="entry name" value="Regulatory protein AraC"/>
    <property type="match status" value="1"/>
</dbReference>
<keyword evidence="3" id="KW-0804">Transcription</keyword>
<dbReference type="Gene3D" id="1.10.10.60">
    <property type="entry name" value="Homeodomain-like"/>
    <property type="match status" value="2"/>
</dbReference>
<gene>
    <name evidence="5" type="ORF">FC96_GL002209</name>
</gene>
<dbReference type="PRINTS" id="PR00032">
    <property type="entry name" value="HTHARAC"/>
</dbReference>
<reference evidence="5 6" key="1">
    <citation type="journal article" date="2015" name="Genome Announc.">
        <title>Expanding the biotechnology potential of lactobacilli through comparative genomics of 213 strains and associated genera.</title>
        <authorList>
            <person name="Sun Z."/>
            <person name="Harris H.M."/>
            <person name="McCann A."/>
            <person name="Guo C."/>
            <person name="Argimon S."/>
            <person name="Zhang W."/>
            <person name="Yang X."/>
            <person name="Jeffery I.B."/>
            <person name="Cooney J.C."/>
            <person name="Kagawa T.F."/>
            <person name="Liu W."/>
            <person name="Song Y."/>
            <person name="Salvetti E."/>
            <person name="Wrobel A."/>
            <person name="Rasinkangas P."/>
            <person name="Parkhill J."/>
            <person name="Rea M.C."/>
            <person name="O'Sullivan O."/>
            <person name="Ritari J."/>
            <person name="Douillard F.P."/>
            <person name="Paul Ross R."/>
            <person name="Yang R."/>
            <person name="Briner A.E."/>
            <person name="Felis G.E."/>
            <person name="de Vos W.M."/>
            <person name="Barrangou R."/>
            <person name="Klaenhammer T.R."/>
            <person name="Caufield P.W."/>
            <person name="Cui Y."/>
            <person name="Zhang H."/>
            <person name="O'Toole P.W."/>
        </authorList>
    </citation>
    <scope>NUCLEOTIDE SEQUENCE [LARGE SCALE GENOMIC DNA]</scope>
    <source>
        <strain evidence="5 6">JCM 15530</strain>
    </source>
</reference>
<dbReference type="SMART" id="SM00342">
    <property type="entry name" value="HTH_ARAC"/>
    <property type="match status" value="1"/>
</dbReference>
<organism evidence="5 6">
    <name type="scientific">Secundilactobacillus kimchicus JCM 15530</name>
    <dbReference type="NCBI Taxonomy" id="1302272"/>
    <lineage>
        <taxon>Bacteria</taxon>
        <taxon>Bacillati</taxon>
        <taxon>Bacillota</taxon>
        <taxon>Bacilli</taxon>
        <taxon>Lactobacillales</taxon>
        <taxon>Lactobacillaceae</taxon>
        <taxon>Secundilactobacillus</taxon>
    </lineage>
</organism>
<evidence type="ECO:0000313" key="6">
    <source>
        <dbReference type="Proteomes" id="UP000050911"/>
    </source>
</evidence>
<sequence length="289" mass="33823">MSKKYISMSCLPLPTFVEGNQVTFEPGEEHPNRTDLQYFVLIFMTAGRLYIAEDGTKYTVNAGELFLLQPKHHHYSWRKMDQTTSYYWLHFYTSGNWRQSATPVTMAPSIEVPTLHYFTPTLTLHLPKHIEIPDHKGTLSLVKQLFAESKEQEDFGFWRSQQLFIDVLQSIQIRAEGESKLVALSKEVQRFLRDHFNEKITSTVLSDQFHYHPNYITRSLKATIGLTPFEYLSQYRMEEAEKRLLNTDLAISEIAEDVGYQNIYYFSTAFKKYTGSSPKKYRSLKQRKV</sequence>
<proteinExistence type="predicted"/>
<dbReference type="AlphaFoldDB" id="A0A0R1HMI6"/>
<dbReference type="InterPro" id="IPR003313">
    <property type="entry name" value="AraC-bd"/>
</dbReference>
<dbReference type="InterPro" id="IPR020449">
    <property type="entry name" value="Tscrpt_reg_AraC-type_HTH"/>
</dbReference>
<dbReference type="Pfam" id="PF02311">
    <property type="entry name" value="AraC_binding"/>
    <property type="match status" value="1"/>
</dbReference>
<dbReference type="PANTHER" id="PTHR43280">
    <property type="entry name" value="ARAC-FAMILY TRANSCRIPTIONAL REGULATOR"/>
    <property type="match status" value="1"/>
</dbReference>
<dbReference type="Pfam" id="PF12833">
    <property type="entry name" value="HTH_18"/>
    <property type="match status" value="1"/>
</dbReference>
<dbReference type="InterPro" id="IPR018060">
    <property type="entry name" value="HTH_AraC"/>
</dbReference>
<dbReference type="GO" id="GO:0003700">
    <property type="term" value="F:DNA-binding transcription factor activity"/>
    <property type="evidence" value="ECO:0007669"/>
    <property type="project" value="InterPro"/>
</dbReference>
<dbReference type="RefSeq" id="WP_054661142.1">
    <property type="nucleotide sequence ID" value="NZ_AZCX01000006.1"/>
</dbReference>
<dbReference type="PATRIC" id="fig|1302272.5.peg.2259"/>
<evidence type="ECO:0000256" key="1">
    <source>
        <dbReference type="ARBA" id="ARBA00023015"/>
    </source>
</evidence>
<dbReference type="PANTHER" id="PTHR43280:SF28">
    <property type="entry name" value="HTH-TYPE TRANSCRIPTIONAL ACTIVATOR RHAS"/>
    <property type="match status" value="1"/>
</dbReference>
<comment type="caution">
    <text evidence="5">The sequence shown here is derived from an EMBL/GenBank/DDBJ whole genome shotgun (WGS) entry which is preliminary data.</text>
</comment>
<keyword evidence="1" id="KW-0805">Transcription regulation</keyword>
<dbReference type="InterPro" id="IPR014710">
    <property type="entry name" value="RmlC-like_jellyroll"/>
</dbReference>
<dbReference type="Proteomes" id="UP000050911">
    <property type="component" value="Unassembled WGS sequence"/>
</dbReference>
<dbReference type="SUPFAM" id="SSF46689">
    <property type="entry name" value="Homeodomain-like"/>
    <property type="match status" value="1"/>
</dbReference>
<accession>A0A0R1HMI6</accession>
<protein>
    <submittedName>
        <fullName evidence="5">Transcriptional regulator</fullName>
    </submittedName>
</protein>
<dbReference type="InterPro" id="IPR037923">
    <property type="entry name" value="HTH-like"/>
</dbReference>